<protein>
    <recommendedName>
        <fullName evidence="8">IBR domain-containing protein</fullName>
    </recommendedName>
</protein>
<comment type="pathway">
    <text evidence="1">Protein modification; protein ubiquitination.</text>
</comment>
<evidence type="ECO:0000256" key="4">
    <source>
        <dbReference type="ARBA" id="ARBA00022786"/>
    </source>
</evidence>
<keyword evidence="4" id="KW-0833">Ubl conjugation pathway</keyword>
<dbReference type="PANTHER" id="PTHR22770:SF47">
    <property type="entry name" value="E3 UBIQUITIN-PROTEIN LIGASE RNF216"/>
    <property type="match status" value="1"/>
</dbReference>
<keyword evidence="2" id="KW-0479">Metal-binding</keyword>
<dbReference type="InterPro" id="IPR047545">
    <property type="entry name" value="BRcat_RBR_RNF216"/>
</dbReference>
<accession>T1JGU5</accession>
<dbReference type="Proteomes" id="UP000014500">
    <property type="component" value="Unassembled WGS sequence"/>
</dbReference>
<evidence type="ECO:0000256" key="1">
    <source>
        <dbReference type="ARBA" id="ARBA00004906"/>
    </source>
</evidence>
<dbReference type="AlphaFoldDB" id="T1JGU5"/>
<reference evidence="6" key="2">
    <citation type="submission" date="2015-02" db="UniProtKB">
        <authorList>
            <consortium name="EnsemblMetazoa"/>
        </authorList>
    </citation>
    <scope>IDENTIFICATION</scope>
</reference>
<dbReference type="GO" id="GO:0008270">
    <property type="term" value="F:zinc ion binding"/>
    <property type="evidence" value="ECO:0007669"/>
    <property type="project" value="UniProtKB-KW"/>
</dbReference>
<evidence type="ECO:0000256" key="2">
    <source>
        <dbReference type="ARBA" id="ARBA00022723"/>
    </source>
</evidence>
<reference evidence="7" key="1">
    <citation type="submission" date="2011-05" db="EMBL/GenBank/DDBJ databases">
        <authorList>
            <person name="Richards S.R."/>
            <person name="Qu J."/>
            <person name="Jiang H."/>
            <person name="Jhangiani S.N."/>
            <person name="Agravi P."/>
            <person name="Goodspeed R."/>
            <person name="Gross S."/>
            <person name="Mandapat C."/>
            <person name="Jackson L."/>
            <person name="Mathew T."/>
            <person name="Pu L."/>
            <person name="Thornton R."/>
            <person name="Saada N."/>
            <person name="Wilczek-Boney K.B."/>
            <person name="Lee S."/>
            <person name="Kovar C."/>
            <person name="Wu Y."/>
            <person name="Scherer S.E."/>
            <person name="Worley K.C."/>
            <person name="Muzny D.M."/>
            <person name="Gibbs R."/>
        </authorList>
    </citation>
    <scope>NUCLEOTIDE SEQUENCE</scope>
    <source>
        <strain evidence="7">Brora</strain>
    </source>
</reference>
<evidence type="ECO:0000313" key="6">
    <source>
        <dbReference type="EnsemblMetazoa" id="SMAR013070-PA"/>
    </source>
</evidence>
<evidence type="ECO:0000256" key="3">
    <source>
        <dbReference type="ARBA" id="ARBA00022771"/>
    </source>
</evidence>
<dbReference type="STRING" id="126957.T1JGU5"/>
<evidence type="ECO:0008006" key="8">
    <source>
        <dbReference type="Google" id="ProtNLM"/>
    </source>
</evidence>
<dbReference type="EnsemblMetazoa" id="SMAR013070-RA">
    <property type="protein sequence ID" value="SMAR013070-PA"/>
    <property type="gene ID" value="SMAR013070"/>
</dbReference>
<dbReference type="EMBL" id="JH432212">
    <property type="status" value="NOT_ANNOTATED_CDS"/>
    <property type="molecule type" value="Genomic_DNA"/>
</dbReference>
<keyword evidence="3" id="KW-0863">Zinc-finger</keyword>
<dbReference type="HOGENOM" id="CLU_1162428_0_0_1"/>
<evidence type="ECO:0000256" key="5">
    <source>
        <dbReference type="ARBA" id="ARBA00022833"/>
    </source>
</evidence>
<dbReference type="InterPro" id="IPR051628">
    <property type="entry name" value="LUBAC_E3_Ligases"/>
</dbReference>
<evidence type="ECO:0000313" key="7">
    <source>
        <dbReference type="Proteomes" id="UP000014500"/>
    </source>
</evidence>
<dbReference type="PANTHER" id="PTHR22770">
    <property type="entry name" value="UBIQUITIN CONJUGATING ENZYME 7 INTERACTING PROTEIN-RELATED"/>
    <property type="match status" value="1"/>
</dbReference>
<sequence>MIVEKISKRHGPVFRQPFLLQNVHSSPSGIPHWYKFPCFDPNCKNEFPLIGLQNVLAPDVFSNLIHKMQEKEISHVEIPNLVSCPYCTFCKIADMNITTFRCLNLKCLKVTCRHCKEPNHLPLRCEEIKQKPQLQFRTFKQLTCVQFACERVHNTRWFVSRWCLPPGRWCLPPGGWMVPPDWPAVPVVRQLVRPAEITARPRKFKNPARQARRGPGHKENNFLIMCIPPSVLFECLMIQ</sequence>
<organism evidence="6 7">
    <name type="scientific">Strigamia maritima</name>
    <name type="common">European centipede</name>
    <name type="synonym">Geophilus maritimus</name>
    <dbReference type="NCBI Taxonomy" id="126957"/>
    <lineage>
        <taxon>Eukaryota</taxon>
        <taxon>Metazoa</taxon>
        <taxon>Ecdysozoa</taxon>
        <taxon>Arthropoda</taxon>
        <taxon>Myriapoda</taxon>
        <taxon>Chilopoda</taxon>
        <taxon>Pleurostigmophora</taxon>
        <taxon>Geophilomorpha</taxon>
        <taxon>Linotaeniidae</taxon>
        <taxon>Strigamia</taxon>
    </lineage>
</organism>
<dbReference type="CDD" id="cd20339">
    <property type="entry name" value="BRcat_RBR_RNF216"/>
    <property type="match status" value="1"/>
</dbReference>
<keyword evidence="5" id="KW-0862">Zinc</keyword>
<name>T1JGU5_STRMM</name>
<keyword evidence="7" id="KW-1185">Reference proteome</keyword>
<proteinExistence type="predicted"/>